<organism evidence="1 2">
    <name type="scientific">Streptomyces lydicamycinicus</name>
    <dbReference type="NCBI Taxonomy" id="1546107"/>
    <lineage>
        <taxon>Bacteria</taxon>
        <taxon>Bacillati</taxon>
        <taxon>Actinomycetota</taxon>
        <taxon>Actinomycetes</taxon>
        <taxon>Kitasatosporales</taxon>
        <taxon>Streptomycetaceae</taxon>
        <taxon>Streptomyces</taxon>
    </lineage>
</organism>
<dbReference type="AlphaFoldDB" id="A0A0P4R2M4"/>
<proteinExistence type="predicted"/>
<dbReference type="EMBL" id="BBNO01000002">
    <property type="protein sequence ID" value="GAO06994.1"/>
    <property type="molecule type" value="Genomic_DNA"/>
</dbReference>
<reference evidence="2" key="1">
    <citation type="submission" date="2014-09" db="EMBL/GenBank/DDBJ databases">
        <title>Whole genome shotgun sequence of Streptomyces sp. NBRC 110027.</title>
        <authorList>
            <person name="Komaki H."/>
            <person name="Ichikawa N."/>
            <person name="Katano-Makiyama Y."/>
            <person name="Hosoyama A."/>
            <person name="Hashimoto M."/>
            <person name="Uohara A."/>
            <person name="Kitahashi Y."/>
            <person name="Ohji S."/>
            <person name="Kimura A."/>
            <person name="Yamazoe A."/>
            <person name="Igarashi Y."/>
            <person name="Fujita N."/>
        </authorList>
    </citation>
    <scope>NUCLEOTIDE SEQUENCE [LARGE SCALE GENOMIC DNA]</scope>
    <source>
        <strain evidence="2">NBRC 110027</strain>
    </source>
</reference>
<sequence>MTSHARRLSQWFPEPMPLRKVAVLLDLDASKASGLVRAGRFPCRVTKVRGKYVAFVPDVMEAMGIEDPVVRTGDLLEGAEFAKRWG</sequence>
<evidence type="ECO:0000313" key="2">
    <source>
        <dbReference type="Proteomes" id="UP000048965"/>
    </source>
</evidence>
<gene>
    <name evidence="1" type="ORF">TPA0598_02_02320</name>
</gene>
<keyword evidence="2" id="KW-1185">Reference proteome</keyword>
<reference evidence="1 2" key="2">
    <citation type="journal article" date="2015" name="Stand. Genomic Sci.">
        <title>Draft genome sequence of marine-derived Streptomyces sp. TP-A0598, a producer of anti-MRSA antibiotic lydicamycins.</title>
        <authorList>
            <person name="Komaki H."/>
            <person name="Ichikawa N."/>
            <person name="Hosoyama A."/>
            <person name="Fujita N."/>
            <person name="Igarashi Y."/>
        </authorList>
    </citation>
    <scope>NUCLEOTIDE SEQUENCE [LARGE SCALE GENOMIC DNA]</scope>
    <source>
        <strain evidence="1 2">NBRC 110027</strain>
    </source>
</reference>
<protein>
    <submittedName>
        <fullName evidence="1">Uncharacterized protein</fullName>
    </submittedName>
</protein>
<accession>A0A0P4R2M4</accession>
<dbReference type="Proteomes" id="UP000048965">
    <property type="component" value="Unassembled WGS sequence"/>
</dbReference>
<comment type="caution">
    <text evidence="1">The sequence shown here is derived from an EMBL/GenBank/DDBJ whole genome shotgun (WGS) entry which is preliminary data.</text>
</comment>
<name>A0A0P4R2M4_9ACTN</name>
<evidence type="ECO:0000313" key="1">
    <source>
        <dbReference type="EMBL" id="GAO06994.1"/>
    </source>
</evidence>